<evidence type="ECO:0000256" key="6">
    <source>
        <dbReference type="ARBA" id="ARBA00022989"/>
    </source>
</evidence>
<comment type="caution">
    <text evidence="10">The sequence shown here is derived from an EMBL/GenBank/DDBJ whole genome shotgun (WGS) entry which is preliminary data.</text>
</comment>
<dbReference type="AlphaFoldDB" id="A0A317C1Z4"/>
<evidence type="ECO:0000256" key="4">
    <source>
        <dbReference type="ARBA" id="ARBA00022519"/>
    </source>
</evidence>
<dbReference type="GO" id="GO:0005886">
    <property type="term" value="C:plasma membrane"/>
    <property type="evidence" value="ECO:0007669"/>
    <property type="project" value="UniProtKB-SubCell"/>
</dbReference>
<feature type="transmembrane region" description="Helical" evidence="9">
    <location>
        <begin position="49"/>
        <end position="70"/>
    </location>
</feature>
<accession>A0A317C1Z4</accession>
<feature type="transmembrane region" description="Helical" evidence="9">
    <location>
        <begin position="82"/>
        <end position="106"/>
    </location>
</feature>
<evidence type="ECO:0000256" key="7">
    <source>
        <dbReference type="ARBA" id="ARBA00023136"/>
    </source>
</evidence>
<name>A0A317C1Z4_9GAMM</name>
<sequence length="138" mass="13928">MNTTIVFQSLLGGTLIGVAAVLLMLTLGRISGVSGITSGLLSLSIKKDDFWRIAFILGLVSGPLLLGLVGGEIPEIVVDTRLPYLIAGGLLVGFGATLGSGCASGHGVCGIARISPRSLLATGIFVAAAVATVFFTRG</sequence>
<feature type="transmembrane region" description="Helical" evidence="9">
    <location>
        <begin position="118"/>
        <end position="136"/>
    </location>
</feature>
<evidence type="ECO:0000256" key="3">
    <source>
        <dbReference type="ARBA" id="ARBA00022475"/>
    </source>
</evidence>
<evidence type="ECO:0000313" key="10">
    <source>
        <dbReference type="EMBL" id="PWQ92379.1"/>
    </source>
</evidence>
<dbReference type="OrthoDB" id="9814020at2"/>
<comment type="similarity">
    <text evidence="8">Belongs to the TsuA/YedE (TC 9.B.102) family.</text>
</comment>
<evidence type="ECO:0000256" key="9">
    <source>
        <dbReference type="SAM" id="Phobius"/>
    </source>
</evidence>
<evidence type="ECO:0000256" key="5">
    <source>
        <dbReference type="ARBA" id="ARBA00022692"/>
    </source>
</evidence>
<keyword evidence="5 9" id="KW-0812">Transmembrane</keyword>
<gene>
    <name evidence="10" type="ORF">DKW60_21420</name>
</gene>
<evidence type="ECO:0000313" key="11">
    <source>
        <dbReference type="Proteomes" id="UP000245539"/>
    </source>
</evidence>
<dbReference type="Pfam" id="PF04143">
    <property type="entry name" value="Sulf_transp"/>
    <property type="match status" value="1"/>
</dbReference>
<dbReference type="EMBL" id="QGKM01000094">
    <property type="protein sequence ID" value="PWQ92379.1"/>
    <property type="molecule type" value="Genomic_DNA"/>
</dbReference>
<dbReference type="Proteomes" id="UP000245539">
    <property type="component" value="Unassembled WGS sequence"/>
</dbReference>
<dbReference type="RefSeq" id="WP_109839705.1">
    <property type="nucleotide sequence ID" value="NZ_QGKM01000094.1"/>
</dbReference>
<feature type="transmembrane region" description="Helical" evidence="9">
    <location>
        <begin position="6"/>
        <end position="28"/>
    </location>
</feature>
<keyword evidence="6 9" id="KW-1133">Transmembrane helix</keyword>
<evidence type="ECO:0000256" key="2">
    <source>
        <dbReference type="ARBA" id="ARBA00022448"/>
    </source>
</evidence>
<evidence type="ECO:0000256" key="1">
    <source>
        <dbReference type="ARBA" id="ARBA00004429"/>
    </source>
</evidence>
<reference evidence="10 11" key="1">
    <citation type="submission" date="2018-05" db="EMBL/GenBank/DDBJ databases">
        <title>Leucothrix arctica sp. nov., isolated from Arctic seawater.</title>
        <authorList>
            <person name="Choi A."/>
            <person name="Baek K."/>
        </authorList>
    </citation>
    <scope>NUCLEOTIDE SEQUENCE [LARGE SCALE GENOMIC DNA]</scope>
    <source>
        <strain evidence="10 11">JCM 18388</strain>
    </source>
</reference>
<keyword evidence="4" id="KW-0997">Cell inner membrane</keyword>
<proteinExistence type="inferred from homology"/>
<evidence type="ECO:0000256" key="8">
    <source>
        <dbReference type="ARBA" id="ARBA00035655"/>
    </source>
</evidence>
<keyword evidence="3" id="KW-1003">Cell membrane</keyword>
<keyword evidence="2" id="KW-0813">Transport</keyword>
<keyword evidence="11" id="KW-1185">Reference proteome</keyword>
<organism evidence="10 11">
    <name type="scientific">Leucothrix pacifica</name>
    <dbReference type="NCBI Taxonomy" id="1247513"/>
    <lineage>
        <taxon>Bacteria</taxon>
        <taxon>Pseudomonadati</taxon>
        <taxon>Pseudomonadota</taxon>
        <taxon>Gammaproteobacteria</taxon>
        <taxon>Thiotrichales</taxon>
        <taxon>Thiotrichaceae</taxon>
        <taxon>Leucothrix</taxon>
    </lineage>
</organism>
<dbReference type="PANTHER" id="PTHR30574">
    <property type="entry name" value="INNER MEMBRANE PROTEIN YEDE"/>
    <property type="match status" value="1"/>
</dbReference>
<protein>
    <submittedName>
        <fullName evidence="10">YeeE/YedE family protein</fullName>
    </submittedName>
</protein>
<dbReference type="PANTHER" id="PTHR30574:SF1">
    <property type="entry name" value="SULPHUR TRANSPORT DOMAIN-CONTAINING PROTEIN"/>
    <property type="match status" value="1"/>
</dbReference>
<keyword evidence="7 9" id="KW-0472">Membrane</keyword>
<dbReference type="InterPro" id="IPR007272">
    <property type="entry name" value="Sulf_transp_TsuA/YedE"/>
</dbReference>
<comment type="subcellular location">
    <subcellularLocation>
        <location evidence="1">Cell inner membrane</location>
        <topology evidence="1">Multi-pass membrane protein</topology>
    </subcellularLocation>
</comment>